<comment type="similarity">
    <text evidence="2">Belongs to the asparagine synthetase family.</text>
</comment>
<dbReference type="PANTHER" id="PTHR43284:SF1">
    <property type="entry name" value="ASPARAGINE SYNTHETASE"/>
    <property type="match status" value="1"/>
</dbReference>
<name>A0ABY7GIR6_9GAMM</name>
<dbReference type="Pfam" id="PF13522">
    <property type="entry name" value="GATase_6"/>
    <property type="match status" value="1"/>
</dbReference>
<evidence type="ECO:0000256" key="6">
    <source>
        <dbReference type="ARBA" id="ARBA00022962"/>
    </source>
</evidence>
<feature type="domain" description="Glutamine amidotransferase type-2" evidence="8">
    <location>
        <begin position="2"/>
        <end position="217"/>
    </location>
</feature>
<proteinExistence type="inferred from homology"/>
<dbReference type="CDD" id="cd01991">
    <property type="entry name" value="Asn_synthase_B_C"/>
    <property type="match status" value="1"/>
</dbReference>
<comment type="catalytic activity">
    <reaction evidence="7">
        <text>L-aspartate + L-glutamine + ATP + H2O = L-asparagine + L-glutamate + AMP + diphosphate + H(+)</text>
        <dbReference type="Rhea" id="RHEA:12228"/>
        <dbReference type="ChEBI" id="CHEBI:15377"/>
        <dbReference type="ChEBI" id="CHEBI:15378"/>
        <dbReference type="ChEBI" id="CHEBI:29985"/>
        <dbReference type="ChEBI" id="CHEBI:29991"/>
        <dbReference type="ChEBI" id="CHEBI:30616"/>
        <dbReference type="ChEBI" id="CHEBI:33019"/>
        <dbReference type="ChEBI" id="CHEBI:58048"/>
        <dbReference type="ChEBI" id="CHEBI:58359"/>
        <dbReference type="ChEBI" id="CHEBI:456215"/>
        <dbReference type="EC" id="6.3.5.4"/>
    </reaction>
</comment>
<evidence type="ECO:0000256" key="1">
    <source>
        <dbReference type="ARBA" id="ARBA00005187"/>
    </source>
</evidence>
<dbReference type="Pfam" id="PF00733">
    <property type="entry name" value="Asn_synthase"/>
    <property type="match status" value="1"/>
</dbReference>
<dbReference type="InterPro" id="IPR001962">
    <property type="entry name" value="Asn_synthase"/>
</dbReference>
<dbReference type="GO" id="GO:0004066">
    <property type="term" value="F:asparagine synthase (glutamine-hydrolyzing) activity"/>
    <property type="evidence" value="ECO:0007669"/>
    <property type="project" value="UniProtKB-EC"/>
</dbReference>
<dbReference type="InterPro" id="IPR006426">
    <property type="entry name" value="Asn_synth_AEB"/>
</dbReference>
<evidence type="ECO:0000256" key="4">
    <source>
        <dbReference type="ARBA" id="ARBA00022741"/>
    </source>
</evidence>
<dbReference type="Gene3D" id="3.60.20.10">
    <property type="entry name" value="Glutamine Phosphoribosylpyrophosphate, subunit 1, domain 1"/>
    <property type="match status" value="1"/>
</dbReference>
<dbReference type="InterPro" id="IPR029055">
    <property type="entry name" value="Ntn_hydrolases_N"/>
</dbReference>
<reference evidence="9" key="1">
    <citation type="submission" date="2022-11" db="EMBL/GenBank/DDBJ databases">
        <title>Methylomonas rapida sp. nov., Carotenoid-Producing Obligate Methanotrophs with High Growth Characteristics and Biotechnological Potential.</title>
        <authorList>
            <person name="Tikhonova E.N."/>
            <person name="Suleimanov R.Z."/>
            <person name="Miroshnikov K."/>
            <person name="Oshkin I.Y."/>
            <person name="Belova S.E."/>
            <person name="Danilova O.V."/>
            <person name="Ashikhmin A."/>
            <person name="Konopkin A."/>
            <person name="But S.Y."/>
            <person name="Khmelenina V.N."/>
            <person name="Kuznetsov N."/>
            <person name="Pimenov N.V."/>
            <person name="Dedysh S.N."/>
        </authorList>
    </citation>
    <scope>NUCLEOTIDE SEQUENCE</scope>
    <source>
        <strain evidence="9">MP1</strain>
    </source>
</reference>
<dbReference type="SUPFAM" id="SSF52402">
    <property type="entry name" value="Adenine nucleotide alpha hydrolases-like"/>
    <property type="match status" value="1"/>
</dbReference>
<dbReference type="SUPFAM" id="SSF56235">
    <property type="entry name" value="N-terminal nucleophile aminohydrolases (Ntn hydrolases)"/>
    <property type="match status" value="1"/>
</dbReference>
<comment type="pathway">
    <text evidence="1">Amino-acid biosynthesis; L-asparagine biosynthesis; L-asparagine from L-aspartate (L-Gln route): step 1/1.</text>
</comment>
<dbReference type="EC" id="6.3.5.4" evidence="3"/>
<evidence type="ECO:0000256" key="3">
    <source>
        <dbReference type="ARBA" id="ARBA00012737"/>
    </source>
</evidence>
<evidence type="ECO:0000256" key="2">
    <source>
        <dbReference type="ARBA" id="ARBA00005752"/>
    </source>
</evidence>
<keyword evidence="10" id="KW-1185">Reference proteome</keyword>
<protein>
    <recommendedName>
        <fullName evidence="3">asparagine synthase (glutamine-hydrolyzing)</fullName>
        <ecNumber evidence="3">6.3.5.4</ecNumber>
    </recommendedName>
</protein>
<dbReference type="RefSeq" id="WP_255188789.1">
    <property type="nucleotide sequence ID" value="NZ_CP113517.1"/>
</dbReference>
<dbReference type="Proteomes" id="UP001162780">
    <property type="component" value="Chromosome"/>
</dbReference>
<dbReference type="CDD" id="cd00712">
    <property type="entry name" value="AsnB"/>
    <property type="match status" value="1"/>
</dbReference>
<dbReference type="InterPro" id="IPR017932">
    <property type="entry name" value="GATase_2_dom"/>
</dbReference>
<evidence type="ECO:0000256" key="7">
    <source>
        <dbReference type="ARBA" id="ARBA00048741"/>
    </source>
</evidence>
<dbReference type="NCBIfam" id="TIGR01536">
    <property type="entry name" value="asn_synth_AEB"/>
    <property type="match status" value="1"/>
</dbReference>
<evidence type="ECO:0000256" key="5">
    <source>
        <dbReference type="ARBA" id="ARBA00022840"/>
    </source>
</evidence>
<keyword evidence="6" id="KW-0315">Glutamine amidotransferase</keyword>
<dbReference type="InterPro" id="IPR033738">
    <property type="entry name" value="AsnB_N"/>
</dbReference>
<evidence type="ECO:0000259" key="8">
    <source>
        <dbReference type="PROSITE" id="PS51278"/>
    </source>
</evidence>
<sequence>MCGLTGVFQSQNSGLDSRSILQIMTDGLNHRGPDDAGVWCDQDAGIALGHRRLSILDLSPAGHQPMHSACGRYVIVFNGEIYNHLELRNQLSGAHGGWNGHSDTETLLAAIAAWGVNAALKACVGMFAFALWDRQRRVLTLARDRLGEKPLYYGIQNNTFLFGSELKALRAHPAFVGEIDRDALALYLRHNYIPAPYSIYKGIQKLLPGTYLQVDTALKMDVETYWSVNEVAESGSGDLFVGSEAEAKAELTRLLTQAIRGQMMADVPLGAFLSGGVDSSAIVALMQAQSSNPVKTFTIGFREEGYNEAEYAHAVAKHLGTEHTELYVSPEQAMAVIPRLPEIYDEPFADSSQIPTWLVSKLAREQVTISLSGDGGDELFGGYNRYFIGQALWRKLERLPLPVRARMAGLMTSVPPERWNAMLSAMGFMLPGKLRFGNPGDKLHKLAGVLRCQGPESLYFGLISLWDEPSNVVLGSTEPTTILTDRRQWPALPTTVDWMMALDTLTYMPDDILVKVDRAAMNLSLETRVPFLDHRLVEFAWRLPLSMKIRDGQGKHLLRQVLYDYVPKSLIERPKMGFGIPLDNWLRGALRDWAESLLNESRLNQDGFFAPAGIRKKWQEHLSGQRNWQYHLWGVLMFQAWLDEQRVLRK</sequence>
<accession>A0ABY7GIR6</accession>
<dbReference type="EMBL" id="CP113517">
    <property type="protein sequence ID" value="WAR43803.1"/>
    <property type="molecule type" value="Genomic_DNA"/>
</dbReference>
<evidence type="ECO:0000313" key="10">
    <source>
        <dbReference type="Proteomes" id="UP001162780"/>
    </source>
</evidence>
<dbReference type="PIRSF" id="PIRSF001589">
    <property type="entry name" value="Asn_synthetase_glu-h"/>
    <property type="match status" value="1"/>
</dbReference>
<gene>
    <name evidence="9" type="primary">asnB</name>
    <name evidence="9" type="ORF">NM686_015660</name>
</gene>
<keyword evidence="4" id="KW-0547">Nucleotide-binding</keyword>
<dbReference type="PANTHER" id="PTHR43284">
    <property type="entry name" value="ASPARAGINE SYNTHETASE (GLUTAMINE-HYDROLYZING)"/>
    <property type="match status" value="1"/>
</dbReference>
<dbReference type="InterPro" id="IPR051786">
    <property type="entry name" value="ASN_synthetase/amidase"/>
</dbReference>
<dbReference type="InterPro" id="IPR014729">
    <property type="entry name" value="Rossmann-like_a/b/a_fold"/>
</dbReference>
<keyword evidence="5" id="KW-0067">ATP-binding</keyword>
<dbReference type="Gene3D" id="3.40.50.620">
    <property type="entry name" value="HUPs"/>
    <property type="match status" value="2"/>
</dbReference>
<keyword evidence="9" id="KW-0436">Ligase</keyword>
<organism evidence="9 10">
    <name type="scientific">Methylomonas rapida</name>
    <dbReference type="NCBI Taxonomy" id="2963939"/>
    <lineage>
        <taxon>Bacteria</taxon>
        <taxon>Pseudomonadati</taxon>
        <taxon>Pseudomonadota</taxon>
        <taxon>Gammaproteobacteria</taxon>
        <taxon>Methylococcales</taxon>
        <taxon>Methylococcaceae</taxon>
        <taxon>Methylomonas</taxon>
    </lineage>
</organism>
<evidence type="ECO:0000313" key="9">
    <source>
        <dbReference type="EMBL" id="WAR43803.1"/>
    </source>
</evidence>
<dbReference type="PROSITE" id="PS51278">
    <property type="entry name" value="GATASE_TYPE_2"/>
    <property type="match status" value="1"/>
</dbReference>